<evidence type="ECO:0000313" key="2">
    <source>
        <dbReference type="Proteomes" id="UP000029066"/>
    </source>
</evidence>
<dbReference type="Gene3D" id="1.10.260.40">
    <property type="entry name" value="lambda repressor-like DNA-binding domains"/>
    <property type="match status" value="1"/>
</dbReference>
<organism evidence="1 2">
    <name type="scientific">Bifidobacterium saguini DSM 23967</name>
    <dbReference type="NCBI Taxonomy" id="1437607"/>
    <lineage>
        <taxon>Bacteria</taxon>
        <taxon>Bacillati</taxon>
        <taxon>Actinomycetota</taxon>
        <taxon>Actinomycetes</taxon>
        <taxon>Bifidobacteriales</taxon>
        <taxon>Bifidobacteriaceae</taxon>
        <taxon>Bifidobacterium</taxon>
    </lineage>
</organism>
<dbReference type="CDD" id="cd00093">
    <property type="entry name" value="HTH_XRE"/>
    <property type="match status" value="1"/>
</dbReference>
<dbReference type="STRING" id="1437607.BISA_1395"/>
<dbReference type="SUPFAM" id="SSF47413">
    <property type="entry name" value="lambda repressor-like DNA-binding domains"/>
    <property type="match status" value="1"/>
</dbReference>
<name>A0A087DCH9_9BIFI</name>
<dbReference type="RefSeq" id="WP_051917337.1">
    <property type="nucleotide sequence ID" value="NZ_JDUT01000003.1"/>
</dbReference>
<dbReference type="EMBL" id="JGZN01000006">
    <property type="protein sequence ID" value="KFI93229.1"/>
    <property type="molecule type" value="Genomic_DNA"/>
</dbReference>
<dbReference type="Proteomes" id="UP000029066">
    <property type="component" value="Unassembled WGS sequence"/>
</dbReference>
<sequence length="148" mass="16534">MVVRLSDTRSKADFRMLRDMLELSQAWVASRIGVSARTVRNWEDPNEFYPPSREAWELVEGMWRDADAQASASVEIASQAAAVARERGVEPAPLMLTYWRDARQWLQAHPGAADPGAWRAANAATRLAADRLHAMGLPVTVMFAETRP</sequence>
<gene>
    <name evidence="1" type="ORF">BISA_1395</name>
</gene>
<protein>
    <submittedName>
        <fullName evidence="1">Uncharacterized protein</fullName>
    </submittedName>
</protein>
<evidence type="ECO:0000313" key="1">
    <source>
        <dbReference type="EMBL" id="KFI93229.1"/>
    </source>
</evidence>
<accession>A0A087DCH9</accession>
<dbReference type="InterPro" id="IPR010982">
    <property type="entry name" value="Lambda_DNA-bd_dom_sf"/>
</dbReference>
<dbReference type="InterPro" id="IPR001387">
    <property type="entry name" value="Cro/C1-type_HTH"/>
</dbReference>
<dbReference type="GO" id="GO:0003677">
    <property type="term" value="F:DNA binding"/>
    <property type="evidence" value="ECO:0007669"/>
    <property type="project" value="InterPro"/>
</dbReference>
<dbReference type="AlphaFoldDB" id="A0A087DCH9"/>
<proteinExistence type="predicted"/>
<reference evidence="1 2" key="1">
    <citation type="submission" date="2014-03" db="EMBL/GenBank/DDBJ databases">
        <title>Genomics of Bifidobacteria.</title>
        <authorList>
            <person name="Ventura M."/>
            <person name="Milani C."/>
            <person name="Lugli G.A."/>
        </authorList>
    </citation>
    <scope>NUCLEOTIDE SEQUENCE [LARGE SCALE GENOMIC DNA]</scope>
    <source>
        <strain evidence="1 2">DSM 23967</strain>
    </source>
</reference>
<comment type="caution">
    <text evidence="1">The sequence shown here is derived from an EMBL/GenBank/DDBJ whole genome shotgun (WGS) entry which is preliminary data.</text>
</comment>